<feature type="domain" description="PapC N-terminal" evidence="11">
    <location>
        <begin position="11"/>
        <end position="151"/>
    </location>
</feature>
<evidence type="ECO:0000256" key="4">
    <source>
        <dbReference type="ARBA" id="ARBA00022452"/>
    </source>
</evidence>
<dbReference type="Gene3D" id="3.10.20.410">
    <property type="match status" value="1"/>
</dbReference>
<evidence type="ECO:0000256" key="7">
    <source>
        <dbReference type="ARBA" id="ARBA00023136"/>
    </source>
</evidence>
<dbReference type="InterPro" id="IPR018030">
    <property type="entry name" value="Fimbrial_membr_usher_CS"/>
</dbReference>
<name>A0A7Y7RPB5_9PSED</name>
<keyword evidence="5 9" id="KW-0812">Transmembrane</keyword>
<dbReference type="PROSITE" id="PS01151">
    <property type="entry name" value="FIMBRIAL_USHER"/>
    <property type="match status" value="1"/>
</dbReference>
<evidence type="ECO:0000256" key="8">
    <source>
        <dbReference type="ARBA" id="ARBA00023237"/>
    </source>
</evidence>
<protein>
    <submittedName>
        <fullName evidence="12">Fimbrial biogenesis outer membrane usher protein</fullName>
    </submittedName>
</protein>
<evidence type="ECO:0000313" key="13">
    <source>
        <dbReference type="Proteomes" id="UP000560470"/>
    </source>
</evidence>
<keyword evidence="3 9" id="KW-0813">Transport</keyword>
<keyword evidence="6" id="KW-0732">Signal</keyword>
<comment type="caution">
    <text evidence="12">The sequence shown here is derived from an EMBL/GenBank/DDBJ whole genome shotgun (WGS) entry which is preliminary data.</text>
</comment>
<dbReference type="PANTHER" id="PTHR30451:SF20">
    <property type="entry name" value="FIMBRIAE USHER"/>
    <property type="match status" value="1"/>
</dbReference>
<evidence type="ECO:0000256" key="6">
    <source>
        <dbReference type="ARBA" id="ARBA00022729"/>
    </source>
</evidence>
<keyword evidence="4" id="KW-1134">Transmembrane beta strand</keyword>
<evidence type="ECO:0000313" key="12">
    <source>
        <dbReference type="EMBL" id="NVZ55825.1"/>
    </source>
</evidence>
<dbReference type="InterPro" id="IPR043142">
    <property type="entry name" value="PapC-like_C_sf"/>
</dbReference>
<evidence type="ECO:0000256" key="3">
    <source>
        <dbReference type="ARBA" id="ARBA00022448"/>
    </source>
</evidence>
<keyword evidence="8 9" id="KW-0998">Cell outer membrane</keyword>
<dbReference type="InterPro" id="IPR025885">
    <property type="entry name" value="PapC_N"/>
</dbReference>
<dbReference type="GO" id="GO:0009297">
    <property type="term" value="P:pilus assembly"/>
    <property type="evidence" value="ECO:0007669"/>
    <property type="project" value="InterPro"/>
</dbReference>
<dbReference type="SUPFAM" id="SSF141729">
    <property type="entry name" value="FimD N-terminal domain-like"/>
    <property type="match status" value="1"/>
</dbReference>
<dbReference type="InterPro" id="IPR025949">
    <property type="entry name" value="PapC-like_C"/>
</dbReference>
<dbReference type="AlphaFoldDB" id="A0A7Y7RPB5"/>
<dbReference type="Pfam" id="PF00577">
    <property type="entry name" value="Usher"/>
    <property type="match status" value="1"/>
</dbReference>
<evidence type="ECO:0000256" key="2">
    <source>
        <dbReference type="ARBA" id="ARBA00008064"/>
    </source>
</evidence>
<dbReference type="InterPro" id="IPR037224">
    <property type="entry name" value="PapC_N_sf"/>
</dbReference>
<sequence>MQGAQAAEVRFNSAFLPEGSEHLDLTPFEKGSVVLPGAYRVDVFVNDQSIGRKSILFSALGSDVVPCFTTVLLDELGVDSHALSGALSDHPTCLVLPDTVNGSSVAFDSQALALRVYVPQVAMRRDARGYVNPELWSRGATAATFGYSLNATRNLKGDAEDSAYLNFDAGLNLGNWRARHNGSVSWQPSSGSTYQDLSTYLQRDLVALKSQLTLGEANTTGEIFDSVIYRGAQIATDDRMLPQSLRGYAPVIRGIARTSARVVVRQGGNVLLETLVAPGAFVIDDLYASGYGSDLNVTVIEADGSEQRFTVPYASVSQLLRPGVSRYSLTAGQLRNQYLDHPPSFVQATFQHGLNNLFTGEGGLQVSDSYNALLAGVAMNTPVGALAVDLTHSKTRFSSGTEDGRTLRLLYSKNMLATGSYFTAASYWYSATGARDLNDAAQRLELQQSALSGGSGLSLVSNRVILSANQRVGNWGQLGVSASSQRYWNAAGNDLQYQLSYSTQVGRVGLSLNANRSRLALGPMDTSYLLTVNFPLEFGAKRGYSQLSARLGRDAQGKLSEDLYLSSSAGENNQYSYSVGVQRDGASGATGTSWNGQYQGTKTAMSGSLSQGDGYAALGLSMGGSLVAHPKGITLSPFRSDTIAVVSATGAQGAEVLGYPGVRLDGQGNAVVPYLRPYELNEVGIDPRGASRGVDLAESSRKVAPTAGAVLAVDFATNTGRALLLNVHLVDGSPLPFGANVSLPAGQPLGMVGQGGQLYARVPEGVDQVRVSWGRQASQQCLLMLPASDDKGRGLQSQDGVCTPIQH</sequence>
<evidence type="ECO:0000259" key="10">
    <source>
        <dbReference type="Pfam" id="PF13953"/>
    </source>
</evidence>
<keyword evidence="9" id="KW-1029">Fimbrium biogenesis</keyword>
<proteinExistence type="inferred from homology"/>
<dbReference type="Gene3D" id="2.60.40.3110">
    <property type="match status" value="1"/>
</dbReference>
<gene>
    <name evidence="12" type="ORF">HX797_06065</name>
</gene>
<feature type="domain" description="PapC-like C-terminal" evidence="10">
    <location>
        <begin position="724"/>
        <end position="782"/>
    </location>
</feature>
<dbReference type="EMBL" id="JACAOZ010000006">
    <property type="protein sequence ID" value="NVZ55825.1"/>
    <property type="molecule type" value="Genomic_DNA"/>
</dbReference>
<evidence type="ECO:0000256" key="9">
    <source>
        <dbReference type="RuleBase" id="RU003884"/>
    </source>
</evidence>
<evidence type="ECO:0000259" key="11">
    <source>
        <dbReference type="Pfam" id="PF13954"/>
    </source>
</evidence>
<organism evidence="12 13">
    <name type="scientific">Pseudomonas edaphica</name>
    <dbReference type="NCBI Taxonomy" id="2006980"/>
    <lineage>
        <taxon>Bacteria</taxon>
        <taxon>Pseudomonadati</taxon>
        <taxon>Pseudomonadota</taxon>
        <taxon>Gammaproteobacteria</taxon>
        <taxon>Pseudomonadales</taxon>
        <taxon>Pseudomonadaceae</taxon>
        <taxon>Pseudomonas</taxon>
    </lineage>
</organism>
<dbReference type="Pfam" id="PF13954">
    <property type="entry name" value="PapC_N"/>
    <property type="match status" value="1"/>
</dbReference>
<dbReference type="FunFam" id="2.60.40.3110:FF:000001">
    <property type="entry name" value="Putative fimbrial outer membrane usher"/>
    <property type="match status" value="1"/>
</dbReference>
<dbReference type="GO" id="GO:0009279">
    <property type="term" value="C:cell outer membrane"/>
    <property type="evidence" value="ECO:0007669"/>
    <property type="project" value="UniProtKB-SubCell"/>
</dbReference>
<dbReference type="PANTHER" id="PTHR30451">
    <property type="entry name" value="OUTER MEMBRANE USHER PROTEIN"/>
    <property type="match status" value="1"/>
</dbReference>
<comment type="similarity">
    <text evidence="2 9">Belongs to the fimbrial export usher family.</text>
</comment>
<dbReference type="Gene3D" id="2.60.40.2610">
    <property type="entry name" value="Outer membrane usher protein FimD, plug domain"/>
    <property type="match status" value="1"/>
</dbReference>
<dbReference type="InterPro" id="IPR000015">
    <property type="entry name" value="Fimb_usher"/>
</dbReference>
<comment type="subcellular location">
    <subcellularLocation>
        <location evidence="1 9">Cell outer membrane</location>
        <topology evidence="1 9">Multi-pass membrane protein</topology>
    </subcellularLocation>
</comment>
<dbReference type="InterPro" id="IPR042186">
    <property type="entry name" value="FimD_plug_dom"/>
</dbReference>
<accession>A0A7Y7RPB5</accession>
<dbReference type="Pfam" id="PF13953">
    <property type="entry name" value="PapC_C"/>
    <property type="match status" value="1"/>
</dbReference>
<evidence type="ECO:0000256" key="5">
    <source>
        <dbReference type="ARBA" id="ARBA00022692"/>
    </source>
</evidence>
<dbReference type="Gene3D" id="2.60.40.2070">
    <property type="match status" value="1"/>
</dbReference>
<dbReference type="Proteomes" id="UP000560470">
    <property type="component" value="Unassembled WGS sequence"/>
</dbReference>
<dbReference type="GO" id="GO:0015473">
    <property type="term" value="F:fimbrial usher porin activity"/>
    <property type="evidence" value="ECO:0007669"/>
    <property type="project" value="InterPro"/>
</dbReference>
<reference evidence="12 13" key="1">
    <citation type="submission" date="2020-04" db="EMBL/GenBank/DDBJ databases">
        <title>Molecular characterization of pseudomonads from Agaricus bisporus reveal novel blotch 2 pathogens in Western Europe.</title>
        <authorList>
            <person name="Taparia T."/>
            <person name="Krijger M."/>
            <person name="Haynes E."/>
            <person name="Elpinstone J.G."/>
            <person name="Noble R."/>
            <person name="Van Der Wolf J."/>
        </authorList>
    </citation>
    <scope>NUCLEOTIDE SEQUENCE [LARGE SCALE GENOMIC DNA]</scope>
    <source>
        <strain evidence="12 13">B7002</strain>
    </source>
</reference>
<evidence type="ECO:0000256" key="1">
    <source>
        <dbReference type="ARBA" id="ARBA00004571"/>
    </source>
</evidence>
<keyword evidence="7 9" id="KW-0472">Membrane</keyword>